<name>A0ABS8YEJ4_9BACL</name>
<accession>A0ABS8YEJ4</accession>
<sequence length="94" mass="10823">MCVSDGAAVYSIYHKEGPAVCRYEKCSLEQEFDLQEVVNRFRQWTSSLLLYGFEEPLAMHETEGRVLQYFICESTFLSFSKKSLHNSNGRESAV</sequence>
<proteinExistence type="predicted"/>
<dbReference type="Proteomes" id="UP001199916">
    <property type="component" value="Unassembled WGS sequence"/>
</dbReference>
<gene>
    <name evidence="1" type="ORF">LQV63_11745</name>
</gene>
<dbReference type="EMBL" id="JAJNBZ010000007">
    <property type="protein sequence ID" value="MCE5169982.1"/>
    <property type="molecule type" value="Genomic_DNA"/>
</dbReference>
<reference evidence="1 2" key="1">
    <citation type="submission" date="2021-11" db="EMBL/GenBank/DDBJ databases">
        <title>Draft genome sequence of Paenibacillus profundus YoMME, a new Gram-positive bacteria with exoelectrogenic properties.</title>
        <authorList>
            <person name="Hubenova Y."/>
            <person name="Hubenova E."/>
            <person name="Manasiev Y."/>
            <person name="Peykov S."/>
            <person name="Mitov M."/>
        </authorList>
    </citation>
    <scope>NUCLEOTIDE SEQUENCE [LARGE SCALE GENOMIC DNA]</scope>
    <source>
        <strain evidence="1 2">YoMME</strain>
    </source>
</reference>
<dbReference type="RefSeq" id="WP_233696841.1">
    <property type="nucleotide sequence ID" value="NZ_JAJNBZ010000007.1"/>
</dbReference>
<evidence type="ECO:0000313" key="1">
    <source>
        <dbReference type="EMBL" id="MCE5169982.1"/>
    </source>
</evidence>
<keyword evidence="2" id="KW-1185">Reference proteome</keyword>
<protein>
    <submittedName>
        <fullName evidence="1">Uncharacterized protein</fullName>
    </submittedName>
</protein>
<comment type="caution">
    <text evidence="1">The sequence shown here is derived from an EMBL/GenBank/DDBJ whole genome shotgun (WGS) entry which is preliminary data.</text>
</comment>
<evidence type="ECO:0000313" key="2">
    <source>
        <dbReference type="Proteomes" id="UP001199916"/>
    </source>
</evidence>
<organism evidence="1 2">
    <name type="scientific">Paenibacillus profundus</name>
    <dbReference type="NCBI Taxonomy" id="1173085"/>
    <lineage>
        <taxon>Bacteria</taxon>
        <taxon>Bacillati</taxon>
        <taxon>Bacillota</taxon>
        <taxon>Bacilli</taxon>
        <taxon>Bacillales</taxon>
        <taxon>Paenibacillaceae</taxon>
        <taxon>Paenibacillus</taxon>
    </lineage>
</organism>